<sequence>MLDPLSNKAASLNVVGRPEVESFHTRSHHSVRVDPGAETQDSAETEKIKSFCCEESSGEVPENWSLANTVPL</sequence>
<evidence type="ECO:0000313" key="2">
    <source>
        <dbReference type="EMBL" id="GCC20318.1"/>
    </source>
</evidence>
<dbReference type="AlphaFoldDB" id="A0A401RQ79"/>
<dbReference type="EMBL" id="BEZZ01001729">
    <property type="protein sequence ID" value="GCC20318.1"/>
    <property type="molecule type" value="Genomic_DNA"/>
</dbReference>
<evidence type="ECO:0000313" key="3">
    <source>
        <dbReference type="Proteomes" id="UP000287033"/>
    </source>
</evidence>
<name>A0A401RQ79_CHIPU</name>
<protein>
    <submittedName>
        <fullName evidence="2">Uncharacterized protein</fullName>
    </submittedName>
</protein>
<gene>
    <name evidence="2" type="ORF">chiPu_0018880</name>
</gene>
<organism evidence="2 3">
    <name type="scientific">Chiloscyllium punctatum</name>
    <name type="common">Brownbanded bambooshark</name>
    <name type="synonym">Hemiscyllium punctatum</name>
    <dbReference type="NCBI Taxonomy" id="137246"/>
    <lineage>
        <taxon>Eukaryota</taxon>
        <taxon>Metazoa</taxon>
        <taxon>Chordata</taxon>
        <taxon>Craniata</taxon>
        <taxon>Vertebrata</taxon>
        <taxon>Chondrichthyes</taxon>
        <taxon>Elasmobranchii</taxon>
        <taxon>Galeomorphii</taxon>
        <taxon>Galeoidea</taxon>
        <taxon>Orectolobiformes</taxon>
        <taxon>Hemiscylliidae</taxon>
        <taxon>Chiloscyllium</taxon>
    </lineage>
</organism>
<proteinExistence type="predicted"/>
<dbReference type="Proteomes" id="UP000287033">
    <property type="component" value="Unassembled WGS sequence"/>
</dbReference>
<keyword evidence="3" id="KW-1185">Reference proteome</keyword>
<evidence type="ECO:0000256" key="1">
    <source>
        <dbReference type="SAM" id="MobiDB-lite"/>
    </source>
</evidence>
<feature type="region of interest" description="Disordered" evidence="1">
    <location>
        <begin position="21"/>
        <end position="45"/>
    </location>
</feature>
<accession>A0A401RQ79</accession>
<reference evidence="2 3" key="1">
    <citation type="journal article" date="2018" name="Nat. Ecol. Evol.">
        <title>Shark genomes provide insights into elasmobranch evolution and the origin of vertebrates.</title>
        <authorList>
            <person name="Hara Y"/>
            <person name="Yamaguchi K"/>
            <person name="Onimaru K"/>
            <person name="Kadota M"/>
            <person name="Koyanagi M"/>
            <person name="Keeley SD"/>
            <person name="Tatsumi K"/>
            <person name="Tanaka K"/>
            <person name="Motone F"/>
            <person name="Kageyama Y"/>
            <person name="Nozu R"/>
            <person name="Adachi N"/>
            <person name="Nishimura O"/>
            <person name="Nakagawa R"/>
            <person name="Tanegashima C"/>
            <person name="Kiyatake I"/>
            <person name="Matsumoto R"/>
            <person name="Murakumo K"/>
            <person name="Nishida K"/>
            <person name="Terakita A"/>
            <person name="Kuratani S"/>
            <person name="Sato K"/>
            <person name="Hyodo S Kuraku.S."/>
        </authorList>
    </citation>
    <scope>NUCLEOTIDE SEQUENCE [LARGE SCALE GENOMIC DNA]</scope>
</reference>
<comment type="caution">
    <text evidence="2">The sequence shown here is derived from an EMBL/GenBank/DDBJ whole genome shotgun (WGS) entry which is preliminary data.</text>
</comment>